<evidence type="ECO:0000259" key="6">
    <source>
        <dbReference type="PROSITE" id="PS50076"/>
    </source>
</evidence>
<accession>A0A448YPN1</accession>
<dbReference type="PANTHER" id="PTHR44313:SF1">
    <property type="entry name" value="DNAJ HOMOLOG SUBFAMILY C MEMBER 17"/>
    <property type="match status" value="1"/>
</dbReference>
<dbReference type="Pfam" id="PF00226">
    <property type="entry name" value="DnaJ"/>
    <property type="match status" value="1"/>
</dbReference>
<comment type="subcellular location">
    <subcellularLocation>
        <location evidence="2">Cytoplasm</location>
    </subcellularLocation>
    <subcellularLocation>
        <location evidence="1">Nucleus</location>
    </subcellularLocation>
</comment>
<dbReference type="PRINTS" id="PR00625">
    <property type="entry name" value="JDOMAIN"/>
</dbReference>
<keyword evidence="3" id="KW-0963">Cytoplasm</keyword>
<dbReference type="InterPro" id="IPR052094">
    <property type="entry name" value="Pre-mRNA-splicing_ERAD"/>
</dbReference>
<dbReference type="GO" id="GO:0005681">
    <property type="term" value="C:spliceosomal complex"/>
    <property type="evidence" value="ECO:0007669"/>
    <property type="project" value="TreeGrafter"/>
</dbReference>
<sequence length="303" mass="35276">MANGQAQVYERDYEWLLTRSRTAYEILSVDKLKREQCTSSVIRKAYRKKALELHPDKNRSANAEVEFREVSVSYMVLSDTELRTRYDDYLGRIEEREQVKHAILGEKERLKKDLLNNEELYRGDQDRKLRRERKLAMLHSEFEQKKREKIEEGLRKQDDRGFGKGSGSTYKLSRKVRVKWKNRPELAGSINEEVIRRLMGVFGEIESVRMSSSNKPNEKYHYSTVVYVSPVSSALACVHDYSKTDSLWDELGIRKLASLLRSAKLQGYEDVELSREEKGGLSFDDYVGLSTMKLADRLLSKGK</sequence>
<dbReference type="InterPro" id="IPR001623">
    <property type="entry name" value="DnaJ_domain"/>
</dbReference>
<protein>
    <submittedName>
        <fullName evidence="7">DEKNAAC103881</fullName>
    </submittedName>
</protein>
<dbReference type="AlphaFoldDB" id="A0A448YPN1"/>
<name>A0A448YPN1_BRENA</name>
<organism evidence="7 8">
    <name type="scientific">Brettanomyces naardenensis</name>
    <name type="common">Yeast</name>
    <dbReference type="NCBI Taxonomy" id="13370"/>
    <lineage>
        <taxon>Eukaryota</taxon>
        <taxon>Fungi</taxon>
        <taxon>Dikarya</taxon>
        <taxon>Ascomycota</taxon>
        <taxon>Saccharomycotina</taxon>
        <taxon>Pichiomycetes</taxon>
        <taxon>Pichiales</taxon>
        <taxon>Pichiaceae</taxon>
        <taxon>Brettanomyces</taxon>
    </lineage>
</organism>
<dbReference type="OrthoDB" id="436519at2759"/>
<evidence type="ECO:0000256" key="2">
    <source>
        <dbReference type="ARBA" id="ARBA00004496"/>
    </source>
</evidence>
<evidence type="ECO:0000256" key="4">
    <source>
        <dbReference type="ARBA" id="ARBA00023186"/>
    </source>
</evidence>
<dbReference type="SMART" id="SM00271">
    <property type="entry name" value="DnaJ"/>
    <property type="match status" value="1"/>
</dbReference>
<dbReference type="PANTHER" id="PTHR44313">
    <property type="entry name" value="DNAJ HOMOLOG SUBFAMILY C MEMBER 17"/>
    <property type="match status" value="1"/>
</dbReference>
<gene>
    <name evidence="7" type="ORF">BRENAR_LOCUS3539</name>
</gene>
<dbReference type="PROSITE" id="PS50076">
    <property type="entry name" value="DNAJ_2"/>
    <property type="match status" value="1"/>
</dbReference>
<reference evidence="7 8" key="1">
    <citation type="submission" date="2018-12" db="EMBL/GenBank/DDBJ databases">
        <authorList>
            <person name="Tiukova I."/>
            <person name="Dainat J."/>
        </authorList>
    </citation>
    <scope>NUCLEOTIDE SEQUENCE [LARGE SCALE GENOMIC DNA]</scope>
</reference>
<proteinExistence type="predicted"/>
<dbReference type="STRING" id="13370.A0A448YPN1"/>
<dbReference type="Gene3D" id="1.10.287.110">
    <property type="entry name" value="DnaJ domain"/>
    <property type="match status" value="1"/>
</dbReference>
<dbReference type="GO" id="GO:0000390">
    <property type="term" value="P:spliceosomal complex disassembly"/>
    <property type="evidence" value="ECO:0007669"/>
    <property type="project" value="TreeGrafter"/>
</dbReference>
<evidence type="ECO:0000256" key="1">
    <source>
        <dbReference type="ARBA" id="ARBA00004123"/>
    </source>
</evidence>
<evidence type="ECO:0000313" key="7">
    <source>
        <dbReference type="EMBL" id="VEU22808.1"/>
    </source>
</evidence>
<keyword evidence="5" id="KW-0539">Nucleus</keyword>
<dbReference type="CDD" id="cd06257">
    <property type="entry name" value="DnaJ"/>
    <property type="match status" value="1"/>
</dbReference>
<dbReference type="SUPFAM" id="SSF46565">
    <property type="entry name" value="Chaperone J-domain"/>
    <property type="match status" value="1"/>
</dbReference>
<keyword evidence="8" id="KW-1185">Reference proteome</keyword>
<dbReference type="InterPro" id="IPR012677">
    <property type="entry name" value="Nucleotide-bd_a/b_plait_sf"/>
</dbReference>
<evidence type="ECO:0000256" key="5">
    <source>
        <dbReference type="ARBA" id="ARBA00023242"/>
    </source>
</evidence>
<dbReference type="GO" id="GO:0005737">
    <property type="term" value="C:cytoplasm"/>
    <property type="evidence" value="ECO:0007669"/>
    <property type="project" value="UniProtKB-SubCell"/>
</dbReference>
<evidence type="ECO:0000313" key="8">
    <source>
        <dbReference type="Proteomes" id="UP000290900"/>
    </source>
</evidence>
<dbReference type="InParanoid" id="A0A448YPN1"/>
<dbReference type="Gene3D" id="3.30.70.330">
    <property type="match status" value="1"/>
</dbReference>
<dbReference type="InterPro" id="IPR036869">
    <property type="entry name" value="J_dom_sf"/>
</dbReference>
<dbReference type="EMBL" id="CAACVR010000028">
    <property type="protein sequence ID" value="VEU22808.1"/>
    <property type="molecule type" value="Genomic_DNA"/>
</dbReference>
<keyword evidence="4" id="KW-0143">Chaperone</keyword>
<evidence type="ECO:0000256" key="3">
    <source>
        <dbReference type="ARBA" id="ARBA00022490"/>
    </source>
</evidence>
<dbReference type="Proteomes" id="UP000290900">
    <property type="component" value="Unassembled WGS sequence"/>
</dbReference>
<feature type="domain" description="J" evidence="6">
    <location>
        <begin position="22"/>
        <end position="90"/>
    </location>
</feature>